<comment type="caution">
    <text evidence="1">The sequence shown here is derived from an EMBL/GenBank/DDBJ whole genome shotgun (WGS) entry which is preliminary data.</text>
</comment>
<evidence type="ECO:0000313" key="1">
    <source>
        <dbReference type="EMBL" id="KZR97735.1"/>
    </source>
</evidence>
<dbReference type="AlphaFoldDB" id="A0A164FF17"/>
<name>A0A164FF17_9CRUS</name>
<dbReference type="EMBL" id="LRGB01020316">
    <property type="protein sequence ID" value="KZR97735.1"/>
    <property type="molecule type" value="Genomic_DNA"/>
</dbReference>
<evidence type="ECO:0000313" key="2">
    <source>
        <dbReference type="Proteomes" id="UP000076858"/>
    </source>
</evidence>
<dbReference type="Proteomes" id="UP000076858">
    <property type="component" value="Unassembled WGS sequence"/>
</dbReference>
<accession>A0A164FF17</accession>
<keyword evidence="2" id="KW-1185">Reference proteome</keyword>
<protein>
    <submittedName>
        <fullName evidence="1">Uncharacterized protein</fullName>
    </submittedName>
</protein>
<gene>
    <name evidence="1" type="ORF">APZ42_007229</name>
</gene>
<organism evidence="1 2">
    <name type="scientific">Daphnia magna</name>
    <dbReference type="NCBI Taxonomy" id="35525"/>
    <lineage>
        <taxon>Eukaryota</taxon>
        <taxon>Metazoa</taxon>
        <taxon>Ecdysozoa</taxon>
        <taxon>Arthropoda</taxon>
        <taxon>Crustacea</taxon>
        <taxon>Branchiopoda</taxon>
        <taxon>Diplostraca</taxon>
        <taxon>Cladocera</taxon>
        <taxon>Anomopoda</taxon>
        <taxon>Daphniidae</taxon>
        <taxon>Daphnia</taxon>
    </lineage>
</organism>
<sequence>MVFVLSNGPPTWPLNQPLFRKHLKIAVTKIGPKSVDTNVKISGLANEKIPADCFKTLSFPVKCHRYWADINRLKKKCKHFCRFLCTKFKMRRSDLKKRGLLTA</sequence>
<reference evidence="1 2" key="1">
    <citation type="submission" date="2016-03" db="EMBL/GenBank/DDBJ databases">
        <title>EvidentialGene: Evidence-directed Construction of Genes on Genomes.</title>
        <authorList>
            <person name="Gilbert D.G."/>
            <person name="Choi J.-H."/>
            <person name="Mockaitis K."/>
            <person name="Colbourne J."/>
            <person name="Pfrender M."/>
        </authorList>
    </citation>
    <scope>NUCLEOTIDE SEQUENCE [LARGE SCALE GENOMIC DNA]</scope>
    <source>
        <strain evidence="1 2">Xinb3</strain>
        <tissue evidence="1">Complete organism</tissue>
    </source>
</reference>
<proteinExistence type="predicted"/>